<feature type="transmembrane region" description="Helical" evidence="1">
    <location>
        <begin position="193"/>
        <end position="212"/>
    </location>
</feature>
<organism evidence="2 3">
    <name type="scientific">Kribbella pratensis</name>
    <dbReference type="NCBI Taxonomy" id="2512112"/>
    <lineage>
        <taxon>Bacteria</taxon>
        <taxon>Bacillati</taxon>
        <taxon>Actinomycetota</taxon>
        <taxon>Actinomycetes</taxon>
        <taxon>Propionibacteriales</taxon>
        <taxon>Kribbellaceae</taxon>
        <taxon>Kribbella</taxon>
    </lineage>
</organism>
<accession>A0A4R8BWW2</accession>
<dbReference type="AlphaFoldDB" id="A0A4R8BWW2"/>
<gene>
    <name evidence="2" type="ORF">EV653_6347</name>
</gene>
<keyword evidence="1" id="KW-0812">Transmembrane</keyword>
<proteinExistence type="predicted"/>
<keyword evidence="3" id="KW-1185">Reference proteome</keyword>
<dbReference type="OrthoDB" id="3817488at2"/>
<dbReference type="Proteomes" id="UP000295146">
    <property type="component" value="Unassembled WGS sequence"/>
</dbReference>
<evidence type="ECO:0000313" key="3">
    <source>
        <dbReference type="Proteomes" id="UP000295146"/>
    </source>
</evidence>
<dbReference type="EMBL" id="SODP01000003">
    <property type="protein sequence ID" value="TDW66321.1"/>
    <property type="molecule type" value="Genomic_DNA"/>
</dbReference>
<feature type="transmembrane region" description="Helical" evidence="1">
    <location>
        <begin position="78"/>
        <end position="100"/>
    </location>
</feature>
<feature type="transmembrane region" description="Helical" evidence="1">
    <location>
        <begin position="121"/>
        <end position="141"/>
    </location>
</feature>
<keyword evidence="1" id="KW-0472">Membrane</keyword>
<feature type="transmembrane region" description="Helical" evidence="1">
    <location>
        <begin position="147"/>
        <end position="173"/>
    </location>
</feature>
<sequence>MEWVRRRAGWVLGLGLVGGLVWTAVVTLSQPGWYDPTRDCSRKLGPDSTGVHTSWFPPTASCLYGDESRAYMSTSRTLVLSIIAVPLVIIIVTGLILTVRRLTGDPGPIRPAGDLDLRKRWIKHLTFGAADLAIVFAPLTFLNAVAIVFGAIPGGILFIVTSLVALSAICTALDRHLGPLPSSALDSRRRGTIAGITTYAVVFAATAITGGLPFLRLWSVPLGGITYAVIVAVQWHRLRGANANQVQYSG</sequence>
<comment type="caution">
    <text evidence="2">The sequence shown here is derived from an EMBL/GenBank/DDBJ whole genome shotgun (WGS) entry which is preliminary data.</text>
</comment>
<evidence type="ECO:0000256" key="1">
    <source>
        <dbReference type="SAM" id="Phobius"/>
    </source>
</evidence>
<reference evidence="2 3" key="1">
    <citation type="submission" date="2019-03" db="EMBL/GenBank/DDBJ databases">
        <title>Genomic Encyclopedia of Type Strains, Phase III (KMG-III): the genomes of soil and plant-associated and newly described type strains.</title>
        <authorList>
            <person name="Whitman W."/>
        </authorList>
    </citation>
    <scope>NUCLEOTIDE SEQUENCE [LARGE SCALE GENOMIC DNA]</scope>
    <source>
        <strain evidence="2 3">VKM Ac-2573</strain>
    </source>
</reference>
<dbReference type="RefSeq" id="WP_134108173.1">
    <property type="nucleotide sequence ID" value="NZ_SODP01000003.1"/>
</dbReference>
<protein>
    <submittedName>
        <fullName evidence="2">Uncharacterized protein</fullName>
    </submittedName>
</protein>
<evidence type="ECO:0000313" key="2">
    <source>
        <dbReference type="EMBL" id="TDW66321.1"/>
    </source>
</evidence>
<name>A0A4R8BWW2_9ACTN</name>
<keyword evidence="1" id="KW-1133">Transmembrane helix</keyword>